<dbReference type="SUPFAM" id="SSF48498">
    <property type="entry name" value="Tetracyclin repressor-like, C-terminal domain"/>
    <property type="match status" value="1"/>
</dbReference>
<evidence type="ECO:0000256" key="4">
    <source>
        <dbReference type="PROSITE-ProRule" id="PRU00335"/>
    </source>
</evidence>
<evidence type="ECO:0000256" key="5">
    <source>
        <dbReference type="SAM" id="MobiDB-lite"/>
    </source>
</evidence>
<dbReference type="Pfam" id="PF00440">
    <property type="entry name" value="TetR_N"/>
    <property type="match status" value="1"/>
</dbReference>
<dbReference type="Proteomes" id="UP000182652">
    <property type="component" value="Unassembled WGS sequence"/>
</dbReference>
<protein>
    <submittedName>
        <fullName evidence="7">Regulatory protein, tetR family</fullName>
    </submittedName>
</protein>
<dbReference type="InterPro" id="IPR050109">
    <property type="entry name" value="HTH-type_TetR-like_transc_reg"/>
</dbReference>
<dbReference type="EMBL" id="FNSN01000004">
    <property type="protein sequence ID" value="SEC83350.1"/>
    <property type="molecule type" value="Genomic_DNA"/>
</dbReference>
<dbReference type="RefSeq" id="WP_066214864.1">
    <property type="nucleotide sequence ID" value="NZ_FNSN01000004.1"/>
</dbReference>
<proteinExistence type="predicted"/>
<dbReference type="PRINTS" id="PR00455">
    <property type="entry name" value="HTHTETR"/>
</dbReference>
<dbReference type="InterPro" id="IPR009057">
    <property type="entry name" value="Homeodomain-like_sf"/>
</dbReference>
<evidence type="ECO:0000313" key="7">
    <source>
        <dbReference type="EMBL" id="SEC83350.1"/>
    </source>
</evidence>
<reference evidence="7 8" key="1">
    <citation type="submission" date="2016-10" db="EMBL/GenBank/DDBJ databases">
        <authorList>
            <person name="de Groot N.N."/>
        </authorList>
    </citation>
    <scope>NUCLEOTIDE SEQUENCE [LARGE SCALE GENOMIC DNA]</scope>
    <source>
        <strain evidence="7 8">DSM 10495</strain>
    </source>
</reference>
<dbReference type="GO" id="GO:0003700">
    <property type="term" value="F:DNA-binding transcription factor activity"/>
    <property type="evidence" value="ECO:0007669"/>
    <property type="project" value="TreeGrafter"/>
</dbReference>
<accession>A0A1H4VR78</accession>
<dbReference type="PROSITE" id="PS50977">
    <property type="entry name" value="HTH_TETR_2"/>
    <property type="match status" value="1"/>
</dbReference>
<dbReference type="InterPro" id="IPR001647">
    <property type="entry name" value="HTH_TetR"/>
</dbReference>
<evidence type="ECO:0000256" key="2">
    <source>
        <dbReference type="ARBA" id="ARBA00023125"/>
    </source>
</evidence>
<feature type="DNA-binding region" description="H-T-H motif" evidence="4">
    <location>
        <begin position="29"/>
        <end position="48"/>
    </location>
</feature>
<keyword evidence="8" id="KW-1185">Reference proteome</keyword>
<dbReference type="PANTHER" id="PTHR30055:SF234">
    <property type="entry name" value="HTH-TYPE TRANSCRIPTIONAL REGULATOR BETI"/>
    <property type="match status" value="1"/>
</dbReference>
<evidence type="ECO:0000256" key="3">
    <source>
        <dbReference type="ARBA" id="ARBA00023163"/>
    </source>
</evidence>
<feature type="region of interest" description="Disordered" evidence="5">
    <location>
        <begin position="197"/>
        <end position="218"/>
    </location>
</feature>
<dbReference type="STRING" id="156980.SAMN04489745_3286"/>
<dbReference type="SUPFAM" id="SSF46689">
    <property type="entry name" value="Homeodomain-like"/>
    <property type="match status" value="1"/>
</dbReference>
<dbReference type="GO" id="GO:0000976">
    <property type="term" value="F:transcription cis-regulatory region binding"/>
    <property type="evidence" value="ECO:0007669"/>
    <property type="project" value="TreeGrafter"/>
</dbReference>
<keyword evidence="1" id="KW-0805">Transcription regulation</keyword>
<dbReference type="InterPro" id="IPR036271">
    <property type="entry name" value="Tet_transcr_reg_TetR-rel_C_sf"/>
</dbReference>
<dbReference type="AlphaFoldDB" id="A0A1H4VR78"/>
<dbReference type="PANTHER" id="PTHR30055">
    <property type="entry name" value="HTH-TYPE TRANSCRIPTIONAL REGULATOR RUTR"/>
    <property type="match status" value="1"/>
</dbReference>
<dbReference type="Gene3D" id="1.10.357.10">
    <property type="entry name" value="Tetracycline Repressor, domain 2"/>
    <property type="match status" value="1"/>
</dbReference>
<evidence type="ECO:0000313" key="8">
    <source>
        <dbReference type="Proteomes" id="UP000182652"/>
    </source>
</evidence>
<organism evidence="7 8">
    <name type="scientific">Arthrobacter woluwensis</name>
    <dbReference type="NCBI Taxonomy" id="156980"/>
    <lineage>
        <taxon>Bacteria</taxon>
        <taxon>Bacillati</taxon>
        <taxon>Actinomycetota</taxon>
        <taxon>Actinomycetes</taxon>
        <taxon>Micrococcales</taxon>
        <taxon>Micrococcaceae</taxon>
        <taxon>Arthrobacter</taxon>
    </lineage>
</organism>
<feature type="domain" description="HTH tetR-type" evidence="6">
    <location>
        <begin position="6"/>
        <end position="66"/>
    </location>
</feature>
<keyword evidence="3" id="KW-0804">Transcription</keyword>
<gene>
    <name evidence="7" type="ORF">SAMN04489745_3286</name>
</gene>
<feature type="compositionally biased region" description="Low complexity" evidence="5">
    <location>
        <begin position="207"/>
        <end position="218"/>
    </location>
</feature>
<sequence>MRAKSRQRRQDLIAAASSVIAEHGIANASVRAVAERAEVSTGSVLYHFESFDQLVMEAVKGVIDEFSEQRRRLIDGVSDPVERLRLMIEAGIPEHISDELRIVYQVVSAAQDNPHYRRNLALVVERQVALYEIVLEVGTALGAFRPRMEIHAIAENLVALEDAYDLYLIDPDDWQRDRYLRNTLLFAELALDCTLITPGPSEPSTPTPSTSPTSEEQQ</sequence>
<name>A0A1H4VR78_9MICC</name>
<keyword evidence="2 4" id="KW-0238">DNA-binding</keyword>
<evidence type="ECO:0000256" key="1">
    <source>
        <dbReference type="ARBA" id="ARBA00023015"/>
    </source>
</evidence>
<evidence type="ECO:0000259" key="6">
    <source>
        <dbReference type="PROSITE" id="PS50977"/>
    </source>
</evidence>